<comment type="caution">
    <text evidence="5">The sequence shown here is derived from an EMBL/GenBank/DDBJ whole genome shotgun (WGS) entry which is preliminary data.</text>
</comment>
<dbReference type="AlphaFoldDB" id="A0A4S2DK65"/>
<name>A0A4S2DK65_9CLOT</name>
<dbReference type="EMBL" id="SRYR01000004">
    <property type="protein sequence ID" value="TGY42042.1"/>
    <property type="molecule type" value="Genomic_DNA"/>
</dbReference>
<keyword evidence="3" id="KW-0804">Transcription</keyword>
<accession>A0A4S2DK65</accession>
<reference evidence="5 6" key="1">
    <citation type="submission" date="2019-04" db="EMBL/GenBank/DDBJ databases">
        <title>Microbes associate with the intestines of laboratory mice.</title>
        <authorList>
            <person name="Navarre W."/>
            <person name="Wong E."/>
            <person name="Huang K."/>
            <person name="Tropini C."/>
            <person name="Ng K."/>
            <person name="Yu B."/>
        </authorList>
    </citation>
    <scope>NUCLEOTIDE SEQUENCE [LARGE SCALE GENOMIC DNA]</scope>
    <source>
        <strain evidence="5 6">NM50_B9-20</strain>
    </source>
</reference>
<sequence>MLKKEDMPICAVATTVQIIGSKWKLLIIRDLLEGPKRPSELKKSLVGISQKVLTSSLKSMIEDGIVERIDYEEIPPRVDYKLTPLGDSLKPVILIMEQWGNWYKKQL</sequence>
<evidence type="ECO:0000256" key="3">
    <source>
        <dbReference type="ARBA" id="ARBA00023163"/>
    </source>
</evidence>
<dbReference type="InterPro" id="IPR036388">
    <property type="entry name" value="WH-like_DNA-bd_sf"/>
</dbReference>
<organism evidence="5 6">
    <name type="scientific">Clostridium sartagoforme</name>
    <dbReference type="NCBI Taxonomy" id="84031"/>
    <lineage>
        <taxon>Bacteria</taxon>
        <taxon>Bacillati</taxon>
        <taxon>Bacillota</taxon>
        <taxon>Clostridia</taxon>
        <taxon>Eubacteriales</taxon>
        <taxon>Clostridiaceae</taxon>
        <taxon>Clostridium</taxon>
    </lineage>
</organism>
<dbReference type="CDD" id="cd00090">
    <property type="entry name" value="HTH_ARSR"/>
    <property type="match status" value="1"/>
</dbReference>
<evidence type="ECO:0000313" key="6">
    <source>
        <dbReference type="Proteomes" id="UP000306888"/>
    </source>
</evidence>
<evidence type="ECO:0000259" key="4">
    <source>
        <dbReference type="PROSITE" id="PS51118"/>
    </source>
</evidence>
<keyword evidence="2" id="KW-0238">DNA-binding</keyword>
<dbReference type="RefSeq" id="WP_136006930.1">
    <property type="nucleotide sequence ID" value="NZ_SRYR01000004.1"/>
</dbReference>
<keyword evidence="6" id="KW-1185">Reference proteome</keyword>
<protein>
    <submittedName>
        <fullName evidence="5">Transcriptional regulator</fullName>
    </submittedName>
</protein>
<dbReference type="PROSITE" id="PS51118">
    <property type="entry name" value="HTH_HXLR"/>
    <property type="match status" value="1"/>
</dbReference>
<dbReference type="InterPro" id="IPR036390">
    <property type="entry name" value="WH_DNA-bd_sf"/>
</dbReference>
<dbReference type="Pfam" id="PF01638">
    <property type="entry name" value="HxlR"/>
    <property type="match status" value="1"/>
</dbReference>
<dbReference type="PANTHER" id="PTHR33204:SF37">
    <property type="entry name" value="HTH-TYPE TRANSCRIPTIONAL REGULATOR YODB"/>
    <property type="match status" value="1"/>
</dbReference>
<evidence type="ECO:0000256" key="2">
    <source>
        <dbReference type="ARBA" id="ARBA00023125"/>
    </source>
</evidence>
<evidence type="ECO:0000313" key="5">
    <source>
        <dbReference type="EMBL" id="TGY42042.1"/>
    </source>
</evidence>
<dbReference type="Gene3D" id="1.10.10.10">
    <property type="entry name" value="Winged helix-like DNA-binding domain superfamily/Winged helix DNA-binding domain"/>
    <property type="match status" value="1"/>
</dbReference>
<dbReference type="GO" id="GO:0003677">
    <property type="term" value="F:DNA binding"/>
    <property type="evidence" value="ECO:0007669"/>
    <property type="project" value="UniProtKB-KW"/>
</dbReference>
<evidence type="ECO:0000256" key="1">
    <source>
        <dbReference type="ARBA" id="ARBA00023015"/>
    </source>
</evidence>
<dbReference type="SUPFAM" id="SSF46785">
    <property type="entry name" value="Winged helix' DNA-binding domain"/>
    <property type="match status" value="1"/>
</dbReference>
<dbReference type="InterPro" id="IPR011991">
    <property type="entry name" value="ArsR-like_HTH"/>
</dbReference>
<feature type="domain" description="HTH hxlR-type" evidence="4">
    <location>
        <begin position="10"/>
        <end position="107"/>
    </location>
</feature>
<dbReference type="Proteomes" id="UP000306888">
    <property type="component" value="Unassembled WGS sequence"/>
</dbReference>
<dbReference type="InterPro" id="IPR002577">
    <property type="entry name" value="HTH_HxlR"/>
</dbReference>
<gene>
    <name evidence="5" type="ORF">E5347_09910</name>
</gene>
<proteinExistence type="predicted"/>
<dbReference type="OrthoDB" id="9791143at2"/>
<dbReference type="PANTHER" id="PTHR33204">
    <property type="entry name" value="TRANSCRIPTIONAL REGULATOR, MARR FAMILY"/>
    <property type="match status" value="1"/>
</dbReference>
<keyword evidence="1" id="KW-0805">Transcription regulation</keyword>